<dbReference type="SUPFAM" id="SSF53098">
    <property type="entry name" value="Ribonuclease H-like"/>
    <property type="match status" value="1"/>
</dbReference>
<evidence type="ECO:0000256" key="2">
    <source>
        <dbReference type="ARBA" id="ARBA00022679"/>
    </source>
</evidence>
<dbReference type="EC" id="2.7.7.49" evidence="1"/>
<dbReference type="PROSITE" id="PS50158">
    <property type="entry name" value="ZF_CCHC"/>
    <property type="match status" value="1"/>
</dbReference>
<dbReference type="SUPFAM" id="SSF57756">
    <property type="entry name" value="Retrovirus zinc finger-like domains"/>
    <property type="match status" value="1"/>
</dbReference>
<keyword evidence="15" id="KW-1185">Reference proteome</keyword>
<evidence type="ECO:0000259" key="13">
    <source>
        <dbReference type="PROSITE" id="PS50994"/>
    </source>
</evidence>
<evidence type="ECO:0000256" key="8">
    <source>
        <dbReference type="PROSITE-ProRule" id="PRU00047"/>
    </source>
</evidence>
<dbReference type="PANTHER" id="PTHR37984">
    <property type="entry name" value="PROTEIN CBG26694"/>
    <property type="match status" value="1"/>
</dbReference>
<evidence type="ECO:0000256" key="6">
    <source>
        <dbReference type="ARBA" id="ARBA00022801"/>
    </source>
</evidence>
<dbReference type="InterPro" id="IPR041588">
    <property type="entry name" value="Integrase_H2C2"/>
</dbReference>
<dbReference type="GO" id="GO:0006508">
    <property type="term" value="P:proteolysis"/>
    <property type="evidence" value="ECO:0007669"/>
    <property type="project" value="InterPro"/>
</dbReference>
<dbReference type="Gene3D" id="3.30.70.270">
    <property type="match status" value="2"/>
</dbReference>
<dbReference type="InterPro" id="IPR043502">
    <property type="entry name" value="DNA/RNA_pol_sf"/>
</dbReference>
<feature type="domain" description="CCHC-type" evidence="11">
    <location>
        <begin position="279"/>
        <end position="295"/>
    </location>
</feature>
<keyword evidence="6" id="KW-0378">Hydrolase</keyword>
<keyword evidence="7" id="KW-0695">RNA-directed DNA polymerase</keyword>
<dbReference type="Gene3D" id="4.10.60.10">
    <property type="entry name" value="Zinc finger, CCHC-type"/>
    <property type="match status" value="1"/>
</dbReference>
<dbReference type="Pfam" id="PF17921">
    <property type="entry name" value="Integrase_H2C2"/>
    <property type="match status" value="1"/>
</dbReference>
<feature type="compositionally biased region" description="Polar residues" evidence="10">
    <location>
        <begin position="247"/>
        <end position="256"/>
    </location>
</feature>
<feature type="region of interest" description="Disordered" evidence="10">
    <location>
        <begin position="1394"/>
        <end position="1441"/>
    </location>
</feature>
<dbReference type="GO" id="GO:0003964">
    <property type="term" value="F:RNA-directed DNA polymerase activity"/>
    <property type="evidence" value="ECO:0007669"/>
    <property type="project" value="UniProtKB-KW"/>
</dbReference>
<dbReference type="EMBL" id="CARXXK010000001">
    <property type="protein sequence ID" value="CAI6343684.1"/>
    <property type="molecule type" value="Genomic_DNA"/>
</dbReference>
<evidence type="ECO:0000256" key="5">
    <source>
        <dbReference type="ARBA" id="ARBA00022759"/>
    </source>
</evidence>
<evidence type="ECO:0000256" key="4">
    <source>
        <dbReference type="ARBA" id="ARBA00022722"/>
    </source>
</evidence>
<dbReference type="InterPro" id="IPR041373">
    <property type="entry name" value="RT_RNaseH"/>
</dbReference>
<dbReference type="FunFam" id="3.30.420.10:FF:000032">
    <property type="entry name" value="Retrovirus-related Pol polyprotein from transposon 297-like Protein"/>
    <property type="match status" value="1"/>
</dbReference>
<dbReference type="PROSITE" id="PS50878">
    <property type="entry name" value="RT_POL"/>
    <property type="match status" value="1"/>
</dbReference>
<keyword evidence="5" id="KW-0255">Endonuclease</keyword>
<keyword evidence="8" id="KW-0863">Zinc-finger</keyword>
<dbReference type="FunFam" id="3.30.70.270:FF:000023">
    <property type="entry name" value="Pol"/>
    <property type="match status" value="1"/>
</dbReference>
<dbReference type="SMART" id="SM00343">
    <property type="entry name" value="ZnF_C2HC"/>
    <property type="match status" value="2"/>
</dbReference>
<keyword evidence="8" id="KW-0862">Zinc</keyword>
<dbReference type="Pfam" id="PF13650">
    <property type="entry name" value="Asp_protease_2"/>
    <property type="match status" value="1"/>
</dbReference>
<protein>
    <recommendedName>
        <fullName evidence="1">RNA-directed DNA polymerase</fullName>
        <ecNumber evidence="1">2.7.7.49</ecNumber>
    </recommendedName>
</protein>
<dbReference type="PROSITE" id="PS50994">
    <property type="entry name" value="INTEGRASE"/>
    <property type="match status" value="1"/>
</dbReference>
<dbReference type="PROSITE" id="PS00141">
    <property type="entry name" value="ASP_PROTEASE"/>
    <property type="match status" value="1"/>
</dbReference>
<dbReference type="Proteomes" id="UP001160148">
    <property type="component" value="Unassembled WGS sequence"/>
</dbReference>
<feature type="domain" description="Reverse transcriptase" evidence="12">
    <location>
        <begin position="566"/>
        <end position="746"/>
    </location>
</feature>
<dbReference type="GO" id="GO:0042575">
    <property type="term" value="C:DNA polymerase complex"/>
    <property type="evidence" value="ECO:0007669"/>
    <property type="project" value="UniProtKB-ARBA"/>
</dbReference>
<dbReference type="InterPro" id="IPR001969">
    <property type="entry name" value="Aspartic_peptidase_AS"/>
</dbReference>
<dbReference type="InterPro" id="IPR001878">
    <property type="entry name" value="Znf_CCHC"/>
</dbReference>
<proteinExistence type="predicted"/>
<dbReference type="InterPro" id="IPR050951">
    <property type="entry name" value="Retrovirus_Pol_polyprotein"/>
</dbReference>
<dbReference type="GO" id="GO:0004190">
    <property type="term" value="F:aspartic-type endopeptidase activity"/>
    <property type="evidence" value="ECO:0007669"/>
    <property type="project" value="InterPro"/>
</dbReference>
<feature type="compositionally biased region" description="Basic and acidic residues" evidence="10">
    <location>
        <begin position="234"/>
        <end position="246"/>
    </location>
</feature>
<dbReference type="PANTHER" id="PTHR37984:SF5">
    <property type="entry name" value="PROTEIN NYNRIN-LIKE"/>
    <property type="match status" value="1"/>
</dbReference>
<feature type="region of interest" description="Disordered" evidence="10">
    <location>
        <begin position="222"/>
        <end position="276"/>
    </location>
</feature>
<feature type="compositionally biased region" description="Low complexity" evidence="10">
    <location>
        <begin position="257"/>
        <end position="271"/>
    </location>
</feature>
<keyword evidence="2" id="KW-0808">Transferase</keyword>
<comment type="caution">
    <text evidence="14">The sequence shown here is derived from an EMBL/GenBank/DDBJ whole genome shotgun (WGS) entry which is preliminary data.</text>
</comment>
<evidence type="ECO:0000259" key="12">
    <source>
        <dbReference type="PROSITE" id="PS50878"/>
    </source>
</evidence>
<name>A0AAV0VJ33_9HEMI</name>
<dbReference type="Gene3D" id="3.30.420.10">
    <property type="entry name" value="Ribonuclease H-like superfamily/Ribonuclease H"/>
    <property type="match status" value="1"/>
</dbReference>
<dbReference type="SUPFAM" id="SSF56672">
    <property type="entry name" value="DNA/RNA polymerases"/>
    <property type="match status" value="1"/>
</dbReference>
<dbReference type="Pfam" id="PF17917">
    <property type="entry name" value="RT_RNaseH"/>
    <property type="match status" value="1"/>
</dbReference>
<dbReference type="InterPro" id="IPR012337">
    <property type="entry name" value="RNaseH-like_sf"/>
</dbReference>
<evidence type="ECO:0000313" key="14">
    <source>
        <dbReference type="EMBL" id="CAI6343684.1"/>
    </source>
</evidence>
<sequence length="1441" mass="164268">MSSDHVDEITAPKYNELYQLVNEQRAKLKQLEDELALVNVKNDETPLNTKTNDESIEFRVIPDVNKSVKCFTGLEPSHVAEDWLETIEGLADLNRWPSKFCLHFVRSNMSDAARNWFLSKNFVSWSTFREKFKLVFVRELRMADKWDAMRSRVQHKDESLMSYFQDKVRLCKGVRLQFEELRDYVLQGILSRELAMYAFGRKHYDEDQLLIDILEWQRQSDRRGDQPNTSVITKVDHSKMWSKKETTSNQAEPSKFTSTTRTTTKTESPTSDSRHSTIKCYNCSGFGHIARDCPRPKRPMKCSLCSAEGHTRGKCPSVKQEHPARTCQVVVAGCAGKNPFGKQVKINQVEFNGLIDSGSTVCLIRSSAAVRTKLPIVSSIKPLYAVGDMKTPRITSLAEVMGELVIDGVKTDKVQFLVVEDKAIPVEVLIGQSWLNLPQITYHKQDDTFVVEYADMDVESICANINKHEHGVQVCLVQEQSTSKVSLSTDDVIIGSQVDSTQKEELTVLLNKYRAVFALNLQELGCTDLVTMEIMEEQNSKPVSMKPYRTSEQERRQIAEITDEWVRSGIISKTRSPYASPVILVNKANGKKRLCVDFRRLNSQTISQSYPMPDVDSQLSSLSAGKMFCTLDLSNGYLQIPLAEGAKDKTSFITPDAVYKFERMPFGLRNAPAEFCRLMDQVLGTLKREGVVRCYIDDVIIPATDWGDMCRKVERVFQALECAKLTLNPTKCAFGVTELDYLGFNIKEGQLRPGRKIAVIENYPRPKNVHELRRFLGLTGYFRRFITHYADISAPLTALTKKDLPWKWTDAQQGAFEQLRRILTSAPVLKLYNHESPVTEVHTDASAKGLSGMLMQGDTEKSLHLVYAVSKRTTEAESHYHSSRLELYAIVWTLIRLRPYLLGIRFTVVTDCQALVYLNTNKSAKPQVARWFDLLQEFEMNIKYRSGERMAHVDALSRLEGTTDSVQAVEEALDNRSLVMTLMTLEERVRYMQQADPDTCRLINILERGEGDRTPYERNAVNKFKLLDGVLYRDLEGISRFVVPKPLRKGIVIMAHDMAGHRALDQTLKKIQEHYWFSKMRRYVQMHIGGCLDCLVNKKPGGKQPGELHPIPPGKRPFAVVHLDHLGPFEISLKGNRFLLVLIDNLTKYVLLFPAKSTHTQSAIRSLQKFVDQWGLPDRLITDRGTCFTSKAFQDYCQHNGIRHTLNSSRHPQANGQVERTNRTLLPMLAIQAQDQKLWDQKLKEVERDINNTESKTTRYTPFELIHGYRPQFHSSVLRLLDGVGTHQPLNSVELQAKARDNILKTQVSMKERYDQKRNKSISYEVGEMVAMLRAPTPGQSTKLQTKYRGPLQVIGKLPGNTYRVAEMARDGKHIYATTAHVSQLKAVSIMQEEQLEEKGSGSSADEDEETNKSNADLPRVEETVKLKRQRKPPKYLEDYV</sequence>
<reference evidence="14 15" key="1">
    <citation type="submission" date="2023-01" db="EMBL/GenBank/DDBJ databases">
        <authorList>
            <person name="Whitehead M."/>
        </authorList>
    </citation>
    <scope>NUCLEOTIDE SEQUENCE [LARGE SCALE GENOMIC DNA]</scope>
</reference>
<keyword evidence="8" id="KW-0479">Metal-binding</keyword>
<dbReference type="InterPro" id="IPR043128">
    <property type="entry name" value="Rev_trsase/Diguanyl_cyclase"/>
</dbReference>
<feature type="domain" description="Integrase catalytic" evidence="13">
    <location>
        <begin position="1113"/>
        <end position="1270"/>
    </location>
</feature>
<dbReference type="CDD" id="cd00303">
    <property type="entry name" value="retropepsin_like"/>
    <property type="match status" value="1"/>
</dbReference>
<accession>A0AAV0VJ33</accession>
<dbReference type="Pfam" id="PF00098">
    <property type="entry name" value="zf-CCHC"/>
    <property type="match status" value="1"/>
</dbReference>
<dbReference type="GO" id="GO:0008270">
    <property type="term" value="F:zinc ion binding"/>
    <property type="evidence" value="ECO:0007669"/>
    <property type="project" value="UniProtKB-KW"/>
</dbReference>
<dbReference type="Pfam" id="PF00665">
    <property type="entry name" value="rve"/>
    <property type="match status" value="1"/>
</dbReference>
<dbReference type="GO" id="GO:0004519">
    <property type="term" value="F:endonuclease activity"/>
    <property type="evidence" value="ECO:0007669"/>
    <property type="project" value="UniProtKB-KW"/>
</dbReference>
<evidence type="ECO:0000256" key="1">
    <source>
        <dbReference type="ARBA" id="ARBA00012493"/>
    </source>
</evidence>
<evidence type="ECO:0000259" key="11">
    <source>
        <dbReference type="PROSITE" id="PS50158"/>
    </source>
</evidence>
<dbReference type="InterPro" id="IPR021109">
    <property type="entry name" value="Peptidase_aspartic_dom_sf"/>
</dbReference>
<feature type="coiled-coil region" evidence="9">
    <location>
        <begin position="14"/>
        <end position="41"/>
    </location>
</feature>
<evidence type="ECO:0000256" key="7">
    <source>
        <dbReference type="ARBA" id="ARBA00022918"/>
    </source>
</evidence>
<dbReference type="GO" id="GO:0015074">
    <property type="term" value="P:DNA integration"/>
    <property type="evidence" value="ECO:0007669"/>
    <property type="project" value="InterPro"/>
</dbReference>
<dbReference type="Gene3D" id="3.10.10.10">
    <property type="entry name" value="HIV Type 1 Reverse Transcriptase, subunit A, domain 1"/>
    <property type="match status" value="1"/>
</dbReference>
<keyword evidence="9" id="KW-0175">Coiled coil</keyword>
<evidence type="ECO:0000256" key="3">
    <source>
        <dbReference type="ARBA" id="ARBA00022695"/>
    </source>
</evidence>
<dbReference type="InterPro" id="IPR036397">
    <property type="entry name" value="RNaseH_sf"/>
</dbReference>
<dbReference type="InterPro" id="IPR001584">
    <property type="entry name" value="Integrase_cat-core"/>
</dbReference>
<evidence type="ECO:0000256" key="10">
    <source>
        <dbReference type="SAM" id="MobiDB-lite"/>
    </source>
</evidence>
<dbReference type="Pfam" id="PF00078">
    <property type="entry name" value="RVT_1"/>
    <property type="match status" value="1"/>
</dbReference>
<evidence type="ECO:0000313" key="15">
    <source>
        <dbReference type="Proteomes" id="UP001160148"/>
    </source>
</evidence>
<keyword evidence="3" id="KW-0548">Nucleotidyltransferase</keyword>
<dbReference type="Gene3D" id="1.10.340.70">
    <property type="match status" value="1"/>
</dbReference>
<dbReference type="InterPro" id="IPR036875">
    <property type="entry name" value="Znf_CCHC_sf"/>
</dbReference>
<dbReference type="GO" id="GO:0003676">
    <property type="term" value="F:nucleic acid binding"/>
    <property type="evidence" value="ECO:0007669"/>
    <property type="project" value="InterPro"/>
</dbReference>
<evidence type="ECO:0000256" key="9">
    <source>
        <dbReference type="SAM" id="Coils"/>
    </source>
</evidence>
<dbReference type="CDD" id="cd01647">
    <property type="entry name" value="RT_LTR"/>
    <property type="match status" value="1"/>
</dbReference>
<organism evidence="14 15">
    <name type="scientific">Macrosiphum euphorbiae</name>
    <name type="common">potato aphid</name>
    <dbReference type="NCBI Taxonomy" id="13131"/>
    <lineage>
        <taxon>Eukaryota</taxon>
        <taxon>Metazoa</taxon>
        <taxon>Ecdysozoa</taxon>
        <taxon>Arthropoda</taxon>
        <taxon>Hexapoda</taxon>
        <taxon>Insecta</taxon>
        <taxon>Pterygota</taxon>
        <taxon>Neoptera</taxon>
        <taxon>Paraneoptera</taxon>
        <taxon>Hemiptera</taxon>
        <taxon>Sternorrhyncha</taxon>
        <taxon>Aphidomorpha</taxon>
        <taxon>Aphidoidea</taxon>
        <taxon>Aphididae</taxon>
        <taxon>Macrosiphini</taxon>
        <taxon>Macrosiphum</taxon>
    </lineage>
</organism>
<gene>
    <name evidence="14" type="ORF">MEUPH1_LOCUS915</name>
</gene>
<keyword evidence="4" id="KW-0540">Nuclease</keyword>
<dbReference type="Gene3D" id="2.40.70.10">
    <property type="entry name" value="Acid Proteases"/>
    <property type="match status" value="1"/>
</dbReference>
<dbReference type="CDD" id="cd09274">
    <property type="entry name" value="RNase_HI_RT_Ty3"/>
    <property type="match status" value="1"/>
</dbReference>
<dbReference type="InterPro" id="IPR000477">
    <property type="entry name" value="RT_dom"/>
</dbReference>